<dbReference type="EMBL" id="GBXM01013658">
    <property type="protein sequence ID" value="JAH94919.1"/>
    <property type="molecule type" value="Transcribed_RNA"/>
</dbReference>
<protein>
    <submittedName>
        <fullName evidence="1">Uncharacterized protein</fullName>
    </submittedName>
</protein>
<accession>A0A0E9WX11</accession>
<evidence type="ECO:0000313" key="1">
    <source>
        <dbReference type="EMBL" id="JAH94919.1"/>
    </source>
</evidence>
<proteinExistence type="predicted"/>
<reference evidence="1" key="1">
    <citation type="submission" date="2014-11" db="EMBL/GenBank/DDBJ databases">
        <authorList>
            <person name="Amaro Gonzalez C."/>
        </authorList>
    </citation>
    <scope>NUCLEOTIDE SEQUENCE</scope>
</reference>
<dbReference type="AlphaFoldDB" id="A0A0E9WX11"/>
<reference evidence="1" key="2">
    <citation type="journal article" date="2015" name="Fish Shellfish Immunol.">
        <title>Early steps in the European eel (Anguilla anguilla)-Vibrio vulnificus interaction in the gills: Role of the RtxA13 toxin.</title>
        <authorList>
            <person name="Callol A."/>
            <person name="Pajuelo D."/>
            <person name="Ebbesson L."/>
            <person name="Teles M."/>
            <person name="MacKenzie S."/>
            <person name="Amaro C."/>
        </authorList>
    </citation>
    <scope>NUCLEOTIDE SEQUENCE</scope>
</reference>
<name>A0A0E9WX11_ANGAN</name>
<sequence length="87" mass="9800">MTGIWPNTQNITWIYPHLLLIQLSYCPPPELLHCHSPARFPLSIPHFLHPSAGTSALHLVCAFGEGVCTNTTNPRSALGHYSRRWVR</sequence>
<organism evidence="1">
    <name type="scientific">Anguilla anguilla</name>
    <name type="common">European freshwater eel</name>
    <name type="synonym">Muraena anguilla</name>
    <dbReference type="NCBI Taxonomy" id="7936"/>
    <lineage>
        <taxon>Eukaryota</taxon>
        <taxon>Metazoa</taxon>
        <taxon>Chordata</taxon>
        <taxon>Craniata</taxon>
        <taxon>Vertebrata</taxon>
        <taxon>Euteleostomi</taxon>
        <taxon>Actinopterygii</taxon>
        <taxon>Neopterygii</taxon>
        <taxon>Teleostei</taxon>
        <taxon>Anguilliformes</taxon>
        <taxon>Anguillidae</taxon>
        <taxon>Anguilla</taxon>
    </lineage>
</organism>